<dbReference type="EMBL" id="MK033576">
    <property type="protein sequence ID" value="QBH67291.1"/>
    <property type="molecule type" value="Genomic_DNA"/>
</dbReference>
<dbReference type="EMBL" id="KU666536">
    <property type="protein sequence ID" value="ANY57416.1"/>
    <property type="molecule type" value="Genomic_DNA"/>
</dbReference>
<evidence type="ECO:0000313" key="3">
    <source>
        <dbReference type="EMBL" id="QBH66902.1"/>
    </source>
</evidence>
<gene>
    <name evidence="2" type="primary">efp</name>
    <name evidence="2" type="ORF">PhopGVgp027</name>
</gene>
<accession>A0A1B2CRY8</accession>
<keyword evidence="1" id="KW-1133">Transmembrane helix</keyword>
<evidence type="ECO:0000313" key="4">
    <source>
        <dbReference type="EMBL" id="QBH67291.1"/>
    </source>
</evidence>
<protein>
    <submittedName>
        <fullName evidence="2">Budded virus envelope fusion protein EFP</fullName>
    </submittedName>
</protein>
<organism evidence="2">
    <name type="scientific">Phthorimaea operculella granulovirus</name>
    <dbReference type="NCBI Taxonomy" id="192584"/>
    <lineage>
        <taxon>Viruses</taxon>
        <taxon>Viruses incertae sedis</taxon>
        <taxon>Naldaviricetes</taxon>
        <taxon>Lefavirales</taxon>
        <taxon>Baculoviridae</taxon>
        <taxon>Betabaculovirus</taxon>
        <taxon>Betabaculovirus phoperculellae</taxon>
    </lineage>
</organism>
<feature type="transmembrane region" description="Helical" evidence="1">
    <location>
        <begin position="554"/>
        <end position="575"/>
    </location>
</feature>
<dbReference type="InterPro" id="IPR022048">
    <property type="entry name" value="Envelope_fusion-like"/>
</dbReference>
<reference evidence="3" key="2">
    <citation type="journal article" date="2019" name="J. Gen. Virol.">
        <title>Elucidating the genetic diversity of Phthorimaea operculella granulovirus (PhopGV).</title>
        <authorList>
            <person name="Larem A."/>
            <person name="Ben-Tiba S."/>
            <person name="Wennmann J.T."/>
            <person name="Gueli Alletti G."/>
            <person name="Jehle J.A."/>
        </authorList>
    </citation>
    <scope>NUCLEOTIDE SEQUENCE</scope>
    <source>
        <strain evidence="3">PhopGV-LS2.1</strain>
        <strain evidence="4">PhopGV-Ym.1</strain>
    </source>
</reference>
<dbReference type="Pfam" id="PF12259">
    <property type="entry name" value="Baculo_F"/>
    <property type="match status" value="1"/>
</dbReference>
<proteinExistence type="predicted"/>
<sequence length="595" mass="69006">MKIYTKTLQQLLLWVALGLAAADIDSVIKIDPLTDTGFHYEYQTNLGFVVNTWSFILNIEYTILRDRLVELKNVSNTLMVSLDRGGVLANCSWNDGGGYKRELDYVITRKLQNLFETHDSIEYLLIHKRLPDHKRKKRGLFGGAFNFMGRFYKYTMGVMDDEDAALLYDLANHENTTEYRIKMLTNETLQIGKYLQSIRHDLENTLNCQYLERQLVYLKDNLEEIETTYNKIVTGIQMAMYSTRLSSLIMDPKTLLAELDEVDNKRWDSESVWAVQPQIENMHSVMQVITCFVFINPRGQLMFVIQVPRIDKTRYDLYKPVAIPECVDPPVCKFLAPQSAYIGFESRGEQKHFVRIDDTTTCTHIENLTLCYGSVTSQKIEYSSDCDVRLFKGLSWEKCPVHATKFHTEIFYSLNNVNRWLFMVGEKGVRAEFNCGTGKYDKHIILRGMGILTMLKYCKLRTARSTLTSKHVTSDYEIDQFKVVNFNFSGFVLPRDTKDLGKRVIKDLNYDTLNDVTSHLNRLVTQEEADTAISAHTPDDNTNANWYSNLFGNWWWELKFIAYVIVIIIIAWIVFSLKRCMCSNSTLIPILQPKY</sequence>
<name>A0A1B2CRY8_9BBAC</name>
<reference evidence="2" key="1">
    <citation type="journal article" date="2016" name="Arch. Virol.">
        <title>The comparative analysis of complete genome sequences from two South African betabaculoviruses: Phthorimaea operculella granulovirus and Plutella xylostella granulovirus.</title>
        <authorList>
            <person name="Jukes M.D."/>
            <person name="Motsoeneng B.M."/>
            <person name="Knox C.M."/>
            <person name="Hill M.P."/>
            <person name="Moore S.D."/>
        </authorList>
    </citation>
    <scope>NUCLEOTIDE SEQUENCE</scope>
    <source>
        <strain evidence="2">SA</strain>
    </source>
</reference>
<dbReference type="EMBL" id="MK033573">
    <property type="protein sequence ID" value="QBH66902.1"/>
    <property type="molecule type" value="Genomic_DNA"/>
</dbReference>
<evidence type="ECO:0000313" key="2">
    <source>
        <dbReference type="EMBL" id="ANY57416.1"/>
    </source>
</evidence>
<keyword evidence="1" id="KW-0812">Transmembrane</keyword>
<evidence type="ECO:0000256" key="1">
    <source>
        <dbReference type="SAM" id="Phobius"/>
    </source>
</evidence>
<keyword evidence="1" id="KW-0472">Membrane</keyword>